<dbReference type="RefSeq" id="XP_033380537.1">
    <property type="nucleotide sequence ID" value="XM_033522600.1"/>
</dbReference>
<protein>
    <submittedName>
        <fullName evidence="3">Uncharacterized protein</fullName>
    </submittedName>
</protein>
<proteinExistence type="predicted"/>
<dbReference type="Proteomes" id="UP000799778">
    <property type="component" value="Unassembled WGS sequence"/>
</dbReference>
<dbReference type="AlphaFoldDB" id="A0A6A5XG99"/>
<reference evidence="3" key="1">
    <citation type="journal article" date="2020" name="Stud. Mycol.">
        <title>101 Dothideomycetes genomes: a test case for predicting lifestyles and emergence of pathogens.</title>
        <authorList>
            <person name="Haridas S."/>
            <person name="Albert R."/>
            <person name="Binder M."/>
            <person name="Bloem J."/>
            <person name="Labutti K."/>
            <person name="Salamov A."/>
            <person name="Andreopoulos B."/>
            <person name="Baker S."/>
            <person name="Barry K."/>
            <person name="Bills G."/>
            <person name="Bluhm B."/>
            <person name="Cannon C."/>
            <person name="Castanera R."/>
            <person name="Culley D."/>
            <person name="Daum C."/>
            <person name="Ezra D."/>
            <person name="Gonzalez J."/>
            <person name="Henrissat B."/>
            <person name="Kuo A."/>
            <person name="Liang C."/>
            <person name="Lipzen A."/>
            <person name="Lutzoni F."/>
            <person name="Magnuson J."/>
            <person name="Mondo S."/>
            <person name="Nolan M."/>
            <person name="Ohm R."/>
            <person name="Pangilinan J."/>
            <person name="Park H.-J."/>
            <person name="Ramirez L."/>
            <person name="Alfaro M."/>
            <person name="Sun H."/>
            <person name="Tritt A."/>
            <person name="Yoshinaga Y."/>
            <person name="Zwiers L.-H."/>
            <person name="Turgeon B."/>
            <person name="Goodwin S."/>
            <person name="Spatafora J."/>
            <person name="Crous P."/>
            <person name="Grigoriev I."/>
        </authorList>
    </citation>
    <scope>NUCLEOTIDE SEQUENCE</scope>
    <source>
        <strain evidence="3">CBS 175.79</strain>
    </source>
</reference>
<keyword evidence="2" id="KW-1133">Transmembrane helix</keyword>
<sequence length="119" mass="13821">MHFHTRQGSSDTRTPKTSVSHSHIHTLPLRSTLLLDFTFIGDITWTGSMYMNSIFLNVYNTLYFVVYKGKDMKRGNRLNTLRLRDNGKKKALERDETVSSENINYQLPEVLQITAIPMR</sequence>
<evidence type="ECO:0000256" key="1">
    <source>
        <dbReference type="SAM" id="MobiDB-lite"/>
    </source>
</evidence>
<organism evidence="3 4">
    <name type="scientific">Aaosphaeria arxii CBS 175.79</name>
    <dbReference type="NCBI Taxonomy" id="1450172"/>
    <lineage>
        <taxon>Eukaryota</taxon>
        <taxon>Fungi</taxon>
        <taxon>Dikarya</taxon>
        <taxon>Ascomycota</taxon>
        <taxon>Pezizomycotina</taxon>
        <taxon>Dothideomycetes</taxon>
        <taxon>Pleosporomycetidae</taxon>
        <taxon>Pleosporales</taxon>
        <taxon>Pleosporales incertae sedis</taxon>
        <taxon>Aaosphaeria</taxon>
    </lineage>
</organism>
<evidence type="ECO:0000313" key="4">
    <source>
        <dbReference type="Proteomes" id="UP000799778"/>
    </source>
</evidence>
<feature type="transmembrane region" description="Helical" evidence="2">
    <location>
        <begin position="49"/>
        <end position="67"/>
    </location>
</feature>
<evidence type="ECO:0000256" key="2">
    <source>
        <dbReference type="SAM" id="Phobius"/>
    </source>
</evidence>
<dbReference type="EMBL" id="ML978073">
    <property type="protein sequence ID" value="KAF2012198.1"/>
    <property type="molecule type" value="Genomic_DNA"/>
</dbReference>
<evidence type="ECO:0000313" key="3">
    <source>
        <dbReference type="EMBL" id="KAF2012198.1"/>
    </source>
</evidence>
<accession>A0A6A5XG99</accession>
<dbReference type="GeneID" id="54279997"/>
<keyword evidence="2" id="KW-0472">Membrane</keyword>
<feature type="region of interest" description="Disordered" evidence="1">
    <location>
        <begin position="1"/>
        <end position="21"/>
    </location>
</feature>
<gene>
    <name evidence="3" type="ORF">BU24DRAFT_272006</name>
</gene>
<keyword evidence="4" id="KW-1185">Reference proteome</keyword>
<name>A0A6A5XG99_9PLEO</name>
<keyword evidence="2" id="KW-0812">Transmembrane</keyword>